<dbReference type="AlphaFoldDB" id="A0AAV5M516"/>
<feature type="region of interest" description="Disordered" evidence="1">
    <location>
        <begin position="430"/>
        <end position="489"/>
    </location>
</feature>
<evidence type="ECO:0000313" key="3">
    <source>
        <dbReference type="Proteomes" id="UP001054252"/>
    </source>
</evidence>
<dbReference type="PANTHER" id="PTHR46890:SF50">
    <property type="entry name" value="RNA-DIRECTED DNA POLYMERASE, EUKARYOTA, REVERSE TRANSCRIPTASE ZINC-BINDING DOMAIN PROTEIN-RELATED"/>
    <property type="match status" value="1"/>
</dbReference>
<evidence type="ECO:0000313" key="2">
    <source>
        <dbReference type="EMBL" id="GKV44610.1"/>
    </source>
</evidence>
<keyword evidence="3" id="KW-1185">Reference proteome</keyword>
<reference evidence="2 3" key="1">
    <citation type="journal article" date="2021" name="Commun. Biol.">
        <title>The genome of Shorea leprosula (Dipterocarpaceae) highlights the ecological relevance of drought in aseasonal tropical rainforests.</title>
        <authorList>
            <person name="Ng K.K.S."/>
            <person name="Kobayashi M.J."/>
            <person name="Fawcett J.A."/>
            <person name="Hatakeyama M."/>
            <person name="Paape T."/>
            <person name="Ng C.H."/>
            <person name="Ang C.C."/>
            <person name="Tnah L.H."/>
            <person name="Lee C.T."/>
            <person name="Nishiyama T."/>
            <person name="Sese J."/>
            <person name="O'Brien M.J."/>
            <person name="Copetti D."/>
            <person name="Mohd Noor M.I."/>
            <person name="Ong R.C."/>
            <person name="Putra M."/>
            <person name="Sireger I.Z."/>
            <person name="Indrioko S."/>
            <person name="Kosugi Y."/>
            <person name="Izuno A."/>
            <person name="Isagi Y."/>
            <person name="Lee S.L."/>
            <person name="Shimizu K.K."/>
        </authorList>
    </citation>
    <scope>NUCLEOTIDE SEQUENCE [LARGE SCALE GENOMIC DNA]</scope>
    <source>
        <strain evidence="2">214</strain>
    </source>
</reference>
<comment type="caution">
    <text evidence="2">The sequence shown here is derived from an EMBL/GenBank/DDBJ whole genome shotgun (WGS) entry which is preliminary data.</text>
</comment>
<name>A0AAV5M516_9ROSI</name>
<proteinExistence type="predicted"/>
<gene>
    <name evidence="2" type="ORF">SLEP1_g51774</name>
</gene>
<feature type="compositionally biased region" description="Basic and acidic residues" evidence="1">
    <location>
        <begin position="469"/>
        <end position="489"/>
    </location>
</feature>
<evidence type="ECO:0008006" key="4">
    <source>
        <dbReference type="Google" id="ProtNLM"/>
    </source>
</evidence>
<sequence>MAEGGEGQNNARILSSYATLSIEGTTSSIRRPAIQANNFEIKPAIIQMEIRFQNQDATIWNIETQLGHIANMVSRRVQGGLPSNSEKNLREQLKANTLRSGKELKEMPSYAKFLKEILANKRKLEEFEMMKLNEECSVILQNKLPPKLNDPRSFSILCIIGNVNFNKTLCDLEIEEEKLLRVLREYKGAIGWSIADIKGVSLSICMHKILLDDGYKPIVQLERRLNPNMQDVVKKEVIKWLDVGIVFPIFGSTWVSPVQVMPKKGGTTMVPDTGLGPGGQYWAESSAGTEEGVDKEGWTGQNRGRGMGSRGNIWKGDMMWECSSKQQPSSSPTFPMTGATLKCGQNLQNLAEYTQYTALQEETEMEEDDSTSKRRRFDIARFLISMSIMDLISVKRQIKVNGVFNNLKFLKEEMTNSLSSLRYDFMPNFKSDSSSKESWSEGSNDYEELGSKFSAEDNGNIDEEEEDVRGEQELNELDKRSTNTPSDKAKFEMKGMGEFEIVAERGGVNKWRRFDRSTYSQLGEEESVEMVADSMEGLLEASDMGSGEEVGLCKLDSKSRTTMDSIENTEEYDLGQRLKPILKGLGPNHEENEEGDKDMRAPSDSKSSTQVGEKGDLLGISRNEERRDHQQICSEIQAKTPSEEARVNERVSTSREIDKKRRKRRAVSCRSVYQKAIMFGLTGQRRKGRSKSKKKQAEKEGILSFLPNMSNSVAGGSVGDSGIENCNRMLKEQRYCLKEKMKLTKEALRKWSRDSTLDIERKISNVAAEIDWIDRKGEQEQLMEEEIKKRREATITLWENMKRKESVIQQKSRKTWLAHGDANTKFFHKCVKGRWRRNEMISIHINGVQLKVASRMKDELAGFFEEMFKEKQRVRPKLNGVCFKQISQEDNDFITGPFSESEIKVAVWECDSLKALGPDGFNFKFIKCEWELIKDDVIRFIQEFHKNNKMVRGLNTSFIVLVPKSDNPQKIKECRPISLIGVMYKILAKLLANRLKKVLHQVVGEQQTAFLSGR</sequence>
<evidence type="ECO:0000256" key="1">
    <source>
        <dbReference type="SAM" id="MobiDB-lite"/>
    </source>
</evidence>
<feature type="compositionally biased region" description="Polar residues" evidence="1">
    <location>
        <begin position="631"/>
        <end position="640"/>
    </location>
</feature>
<dbReference type="PANTHER" id="PTHR46890">
    <property type="entry name" value="NON-LTR RETROLELEMENT REVERSE TRANSCRIPTASE-LIKE PROTEIN-RELATED"/>
    <property type="match status" value="1"/>
</dbReference>
<dbReference type="EMBL" id="BPVZ01000183">
    <property type="protein sequence ID" value="GKV44610.1"/>
    <property type="molecule type" value="Genomic_DNA"/>
</dbReference>
<dbReference type="Gene3D" id="3.10.10.10">
    <property type="entry name" value="HIV Type 1 Reverse Transcriptase, subunit A, domain 1"/>
    <property type="match status" value="1"/>
</dbReference>
<protein>
    <recommendedName>
        <fullName evidence="4">Reverse transcriptase domain-containing protein</fullName>
    </recommendedName>
</protein>
<accession>A0AAV5M516</accession>
<dbReference type="InterPro" id="IPR043502">
    <property type="entry name" value="DNA/RNA_pol_sf"/>
</dbReference>
<organism evidence="2 3">
    <name type="scientific">Rubroshorea leprosula</name>
    <dbReference type="NCBI Taxonomy" id="152421"/>
    <lineage>
        <taxon>Eukaryota</taxon>
        <taxon>Viridiplantae</taxon>
        <taxon>Streptophyta</taxon>
        <taxon>Embryophyta</taxon>
        <taxon>Tracheophyta</taxon>
        <taxon>Spermatophyta</taxon>
        <taxon>Magnoliopsida</taxon>
        <taxon>eudicotyledons</taxon>
        <taxon>Gunneridae</taxon>
        <taxon>Pentapetalae</taxon>
        <taxon>rosids</taxon>
        <taxon>malvids</taxon>
        <taxon>Malvales</taxon>
        <taxon>Dipterocarpaceae</taxon>
        <taxon>Rubroshorea</taxon>
    </lineage>
</organism>
<feature type="compositionally biased region" description="Basic and acidic residues" evidence="1">
    <location>
        <begin position="641"/>
        <end position="659"/>
    </location>
</feature>
<dbReference type="SUPFAM" id="SSF56672">
    <property type="entry name" value="DNA/RNA polymerases"/>
    <property type="match status" value="1"/>
</dbReference>
<feature type="region of interest" description="Disordered" evidence="1">
    <location>
        <begin position="573"/>
        <end position="663"/>
    </location>
</feature>
<feature type="compositionally biased region" description="Acidic residues" evidence="1">
    <location>
        <begin position="459"/>
        <end position="468"/>
    </location>
</feature>
<dbReference type="InterPro" id="IPR052343">
    <property type="entry name" value="Retrotransposon-Effector_Assoc"/>
</dbReference>
<dbReference type="Proteomes" id="UP001054252">
    <property type="component" value="Unassembled WGS sequence"/>
</dbReference>
<feature type="region of interest" description="Disordered" evidence="1">
    <location>
        <begin position="288"/>
        <end position="309"/>
    </location>
</feature>